<evidence type="ECO:0000313" key="4">
    <source>
        <dbReference type="Proteomes" id="UP000005615"/>
    </source>
</evidence>
<dbReference type="InterPro" id="IPR051121">
    <property type="entry name" value="FAH"/>
</dbReference>
<dbReference type="eggNOG" id="COG0179">
    <property type="taxonomic scope" value="Bacteria"/>
</dbReference>
<gene>
    <name evidence="3" type="ORF">IMCC3088_800</name>
</gene>
<dbReference type="GO" id="GO:0016787">
    <property type="term" value="F:hydrolase activity"/>
    <property type="evidence" value="ECO:0007669"/>
    <property type="project" value="UniProtKB-KW"/>
</dbReference>
<proteinExistence type="inferred from homology"/>
<dbReference type="SUPFAM" id="SSF56529">
    <property type="entry name" value="FAH"/>
    <property type="match status" value="1"/>
</dbReference>
<dbReference type="EMBL" id="AEIG01000001">
    <property type="protein sequence ID" value="EGG30992.1"/>
    <property type="molecule type" value="Genomic_DNA"/>
</dbReference>
<reference evidence="3 4" key="1">
    <citation type="journal article" date="2011" name="J. Bacteriol.">
        <title>Genome sequence of strain IMCC3088, a proteorhodopsin-containing marine bacterium belonging to the OM60/NOR5 clade.</title>
        <authorList>
            <person name="Jang Y."/>
            <person name="Oh H.M."/>
            <person name="Kang I."/>
            <person name="Lee K."/>
            <person name="Yang S.J."/>
            <person name="Cho J.C."/>
        </authorList>
    </citation>
    <scope>NUCLEOTIDE SEQUENCE [LARGE SCALE GENOMIC DNA]</scope>
    <source>
        <strain evidence="3 4">IMCC3088</strain>
    </source>
</reference>
<dbReference type="GO" id="GO:0044281">
    <property type="term" value="P:small molecule metabolic process"/>
    <property type="evidence" value="ECO:0007669"/>
    <property type="project" value="UniProtKB-ARBA"/>
</dbReference>
<sequence>MAVNIARIDYQGNTQWGRPSGESITLLPIPCSTTGELISAYSADELKSMNGPEVTLSHVKILSPVTTNQQFVCQGANYRQHMIESGVDPDAKSFNMIFTKAASCICPADSPVIRPRHVKLLDYEVELGLVLKQTIESAIEVSPESILDYVAGLVIVNDYSARDIQIPQMQFYKGKSFRTFGPVGPWLCLLEPGDDAYLLNLDLELKVDGEIRQRDNTSNLVFQPAETLTELSGVQDFAPGDLLATGTPAGCALAAPSPRVQRLMGLIPEQTKWRLFVNAQSKRTQYLQPGQTVTTTIRSQCGSIDLGTQTNRVVAE</sequence>
<comment type="caution">
    <text evidence="3">The sequence shown here is derived from an EMBL/GenBank/DDBJ whole genome shotgun (WGS) entry which is preliminary data.</text>
</comment>
<protein>
    <submittedName>
        <fullName evidence="3">Fumarylacetoacetate hydrolase family protein</fullName>
    </submittedName>
</protein>
<dbReference type="InterPro" id="IPR036663">
    <property type="entry name" value="Fumarylacetoacetase_C_sf"/>
</dbReference>
<dbReference type="GO" id="GO:0046872">
    <property type="term" value="F:metal ion binding"/>
    <property type="evidence" value="ECO:0007669"/>
    <property type="project" value="UniProtKB-KW"/>
</dbReference>
<dbReference type="RefSeq" id="WP_009574347.1">
    <property type="nucleotide sequence ID" value="NZ_AEIG01000001.1"/>
</dbReference>
<dbReference type="Pfam" id="PF01557">
    <property type="entry name" value="FAA_hydrolase"/>
    <property type="match status" value="1"/>
</dbReference>
<name>F3KY70_9GAMM</name>
<evidence type="ECO:0000256" key="2">
    <source>
        <dbReference type="ARBA" id="ARBA00022723"/>
    </source>
</evidence>
<accession>F3KY70</accession>
<dbReference type="Gene3D" id="3.90.850.10">
    <property type="entry name" value="Fumarylacetoacetase-like, C-terminal domain"/>
    <property type="match status" value="1"/>
</dbReference>
<keyword evidence="2" id="KW-0479">Metal-binding</keyword>
<dbReference type="InterPro" id="IPR011234">
    <property type="entry name" value="Fumarylacetoacetase-like_C"/>
</dbReference>
<keyword evidence="3" id="KW-0378">Hydrolase</keyword>
<dbReference type="OrthoDB" id="9805307at2"/>
<keyword evidence="4" id="KW-1185">Reference proteome</keyword>
<evidence type="ECO:0000313" key="3">
    <source>
        <dbReference type="EMBL" id="EGG30992.1"/>
    </source>
</evidence>
<evidence type="ECO:0000256" key="1">
    <source>
        <dbReference type="ARBA" id="ARBA00010211"/>
    </source>
</evidence>
<dbReference type="STRING" id="2518989.IMCC3088_800"/>
<organism evidence="3 4">
    <name type="scientific">Aequoribacter fuscus</name>
    <dbReference type="NCBI Taxonomy" id="2518989"/>
    <lineage>
        <taxon>Bacteria</taxon>
        <taxon>Pseudomonadati</taxon>
        <taxon>Pseudomonadota</taxon>
        <taxon>Gammaproteobacteria</taxon>
        <taxon>Cellvibrionales</taxon>
        <taxon>Halieaceae</taxon>
        <taxon>Aequoribacter</taxon>
    </lineage>
</organism>
<dbReference type="PANTHER" id="PTHR42796:SF4">
    <property type="entry name" value="FUMARYLACETOACETATE HYDROLASE DOMAIN-CONTAINING PROTEIN 2A"/>
    <property type="match status" value="1"/>
</dbReference>
<comment type="similarity">
    <text evidence="1">Belongs to the FAH family.</text>
</comment>
<dbReference type="PANTHER" id="PTHR42796">
    <property type="entry name" value="FUMARYLACETOACETATE HYDROLASE DOMAIN-CONTAINING PROTEIN 2A-RELATED"/>
    <property type="match status" value="1"/>
</dbReference>
<dbReference type="AlphaFoldDB" id="F3KY70"/>
<dbReference type="Proteomes" id="UP000005615">
    <property type="component" value="Unassembled WGS sequence"/>
</dbReference>